<protein>
    <recommendedName>
        <fullName evidence="2">RNA-binding S4 domain-containing protein</fullName>
    </recommendedName>
</protein>
<dbReference type="EMBL" id="AMCI01001421">
    <property type="protein sequence ID" value="EJX05600.1"/>
    <property type="molecule type" value="Genomic_DNA"/>
</dbReference>
<proteinExistence type="predicted"/>
<dbReference type="Gene3D" id="3.10.290.10">
    <property type="entry name" value="RNA-binding S4 domain"/>
    <property type="match status" value="1"/>
</dbReference>
<sequence length="42" mass="4611">MKINGEKISDRKLTIAKGETIVVQVGKRNGARSPSPEYRLIG</sequence>
<accession>J9GXW7</accession>
<dbReference type="InterPro" id="IPR036986">
    <property type="entry name" value="S4_RNA-bd_sf"/>
</dbReference>
<dbReference type="GO" id="GO:0003723">
    <property type="term" value="F:RNA binding"/>
    <property type="evidence" value="ECO:0007669"/>
    <property type="project" value="InterPro"/>
</dbReference>
<evidence type="ECO:0000313" key="1">
    <source>
        <dbReference type="EMBL" id="EJX05600.1"/>
    </source>
</evidence>
<name>J9GXW7_9ZZZZ</name>
<dbReference type="AlphaFoldDB" id="J9GXW7"/>
<evidence type="ECO:0008006" key="2">
    <source>
        <dbReference type="Google" id="ProtNLM"/>
    </source>
</evidence>
<reference evidence="1" key="1">
    <citation type="journal article" date="2012" name="PLoS ONE">
        <title>Gene sets for utilization of primary and secondary nutrition supplies in the distal gut of endangered iberian lynx.</title>
        <authorList>
            <person name="Alcaide M."/>
            <person name="Messina E."/>
            <person name="Richter M."/>
            <person name="Bargiela R."/>
            <person name="Peplies J."/>
            <person name="Huws S.A."/>
            <person name="Newbold C.J."/>
            <person name="Golyshin P.N."/>
            <person name="Simon M.A."/>
            <person name="Lopez G."/>
            <person name="Yakimov M.M."/>
            <person name="Ferrer M."/>
        </authorList>
    </citation>
    <scope>NUCLEOTIDE SEQUENCE</scope>
</reference>
<organism evidence="1">
    <name type="scientific">gut metagenome</name>
    <dbReference type="NCBI Taxonomy" id="749906"/>
    <lineage>
        <taxon>unclassified sequences</taxon>
        <taxon>metagenomes</taxon>
        <taxon>organismal metagenomes</taxon>
    </lineage>
</organism>
<gene>
    <name evidence="1" type="ORF">EVA_06294</name>
</gene>
<comment type="caution">
    <text evidence="1">The sequence shown here is derived from an EMBL/GenBank/DDBJ whole genome shotgun (WGS) entry which is preliminary data.</text>
</comment>
<dbReference type="SUPFAM" id="SSF55174">
    <property type="entry name" value="Alpha-L RNA-binding motif"/>
    <property type="match status" value="1"/>
</dbReference>